<dbReference type="InParanoid" id="K5WH64"/>
<dbReference type="AlphaFoldDB" id="K5WH64"/>
<dbReference type="HOGENOM" id="CLU_041942_1_0_1"/>
<name>K5WH64_PHACS</name>
<dbReference type="SUPFAM" id="SSF52047">
    <property type="entry name" value="RNI-like"/>
    <property type="match status" value="1"/>
</dbReference>
<dbReference type="Gene3D" id="3.80.10.10">
    <property type="entry name" value="Ribonuclease Inhibitor"/>
    <property type="match status" value="1"/>
</dbReference>
<reference evidence="1 2" key="1">
    <citation type="journal article" date="2012" name="BMC Genomics">
        <title>Comparative genomics of the white-rot fungi, Phanerochaete carnosa and P. chrysosporium, to elucidate the genetic basis of the distinct wood types they colonize.</title>
        <authorList>
            <person name="Suzuki H."/>
            <person name="MacDonald J."/>
            <person name="Syed K."/>
            <person name="Salamov A."/>
            <person name="Hori C."/>
            <person name="Aerts A."/>
            <person name="Henrissat B."/>
            <person name="Wiebenga A."/>
            <person name="vanKuyk P.A."/>
            <person name="Barry K."/>
            <person name="Lindquist E."/>
            <person name="LaButti K."/>
            <person name="Lapidus A."/>
            <person name="Lucas S."/>
            <person name="Coutinho P."/>
            <person name="Gong Y."/>
            <person name="Samejima M."/>
            <person name="Mahadevan R."/>
            <person name="Abou-Zaid M."/>
            <person name="de Vries R.P."/>
            <person name="Igarashi K."/>
            <person name="Yadav J.S."/>
            <person name="Grigoriev I.V."/>
            <person name="Master E.R."/>
        </authorList>
    </citation>
    <scope>NUCLEOTIDE SEQUENCE [LARGE SCALE GENOMIC DNA]</scope>
    <source>
        <strain evidence="1 2">HHB-10118-sp</strain>
    </source>
</reference>
<keyword evidence="2" id="KW-1185">Reference proteome</keyword>
<dbReference type="OrthoDB" id="2748701at2759"/>
<accession>K5WH64</accession>
<organism evidence="1 2">
    <name type="scientific">Phanerochaete carnosa (strain HHB-10118-sp)</name>
    <name type="common">White-rot fungus</name>
    <name type="synonym">Peniophora carnosa</name>
    <dbReference type="NCBI Taxonomy" id="650164"/>
    <lineage>
        <taxon>Eukaryota</taxon>
        <taxon>Fungi</taxon>
        <taxon>Dikarya</taxon>
        <taxon>Basidiomycota</taxon>
        <taxon>Agaricomycotina</taxon>
        <taxon>Agaricomycetes</taxon>
        <taxon>Polyporales</taxon>
        <taxon>Phanerochaetaceae</taxon>
        <taxon>Phanerochaete</taxon>
    </lineage>
</organism>
<dbReference type="Proteomes" id="UP000008370">
    <property type="component" value="Unassembled WGS sequence"/>
</dbReference>
<dbReference type="KEGG" id="pco:PHACADRAFT_188658"/>
<proteinExistence type="predicted"/>
<protein>
    <recommendedName>
        <fullName evidence="3">F-box domain-containing protein</fullName>
    </recommendedName>
</protein>
<dbReference type="GeneID" id="18910506"/>
<sequence length="338" mass="37215">MDYCPPELVLNIASYACVDGGKTGCSLSLVSRYIRGATARARYQSVALFDPDGLLSFANLVTERHVEVPPLHLFVSLEDFNFKEQDGGGRAENALALVLLHVSPTLRALTIHCINANTVALTLAKQSIAFLELTDLSISDFFLPSSISIIKGRFPSLRRLHVSHDTMRFKSVKFFEALASTLPTITHLRFAWYDQDGDFAALLCEILRDPASEDNNQETGLQYVFPPWSDIAIEARKVAETLEKLKVIIVQLAMLTPDTLAAPGVTHEAMETSLENVAREDRSGLGRGQFILLPASPEARNYYTVQEAKKDWLDLVGGGDGPWSLPETSGDVRSALHI</sequence>
<gene>
    <name evidence="1" type="ORF">PHACADRAFT_188658</name>
</gene>
<evidence type="ECO:0008006" key="3">
    <source>
        <dbReference type="Google" id="ProtNLM"/>
    </source>
</evidence>
<dbReference type="EMBL" id="JH930480">
    <property type="protein sequence ID" value="EKM49562.1"/>
    <property type="molecule type" value="Genomic_DNA"/>
</dbReference>
<evidence type="ECO:0000313" key="1">
    <source>
        <dbReference type="EMBL" id="EKM49562.1"/>
    </source>
</evidence>
<dbReference type="RefSeq" id="XP_007401629.1">
    <property type="nucleotide sequence ID" value="XM_007401567.1"/>
</dbReference>
<dbReference type="InterPro" id="IPR032675">
    <property type="entry name" value="LRR_dom_sf"/>
</dbReference>
<evidence type="ECO:0000313" key="2">
    <source>
        <dbReference type="Proteomes" id="UP000008370"/>
    </source>
</evidence>